<dbReference type="InterPro" id="IPR027417">
    <property type="entry name" value="P-loop_NTPase"/>
</dbReference>
<dbReference type="GO" id="GO:0005524">
    <property type="term" value="F:ATP binding"/>
    <property type="evidence" value="ECO:0007669"/>
    <property type="project" value="UniProtKB-KW"/>
</dbReference>
<dbReference type="PROSITE" id="PS50893">
    <property type="entry name" value="ABC_TRANSPORTER_2"/>
    <property type="match status" value="1"/>
</dbReference>
<dbReference type="RefSeq" id="WP_347300831.1">
    <property type="nucleotide sequence ID" value="NZ_CP142433.1"/>
</dbReference>
<dbReference type="Gene3D" id="3.40.50.300">
    <property type="entry name" value="P-loop containing nucleotide triphosphate hydrolases"/>
    <property type="match status" value="1"/>
</dbReference>
<dbReference type="GO" id="GO:0016887">
    <property type="term" value="F:ATP hydrolysis activity"/>
    <property type="evidence" value="ECO:0007669"/>
    <property type="project" value="InterPro"/>
</dbReference>
<dbReference type="AlphaFoldDB" id="A0AB74TRJ0"/>
<keyword evidence="3 5" id="KW-0067">ATP-binding</keyword>
<reference evidence="5" key="1">
    <citation type="submission" date="2023-12" db="EMBL/GenBank/DDBJ databases">
        <title>Dolosigranulum savutii sp. nov. isolated from human upper respiratory samples collected in Botswana.</title>
        <authorList>
            <person name="Kelly M.S."/>
        </authorList>
    </citation>
    <scope>NUCLEOTIDE SEQUENCE</scope>
    <source>
        <strain evidence="5">MSK433</strain>
    </source>
</reference>
<protein>
    <submittedName>
        <fullName evidence="5">ATP-binding cassette domain-containing protein</fullName>
    </submittedName>
</protein>
<organism evidence="5">
    <name type="scientific">Dolosigranulum savutiense</name>
    <dbReference type="NCBI Taxonomy" id="3110288"/>
    <lineage>
        <taxon>Bacteria</taxon>
        <taxon>Bacillati</taxon>
        <taxon>Bacillota</taxon>
        <taxon>Bacilli</taxon>
        <taxon>Lactobacillales</taxon>
        <taxon>Carnobacteriaceae</taxon>
        <taxon>Dolosigranulum</taxon>
    </lineage>
</organism>
<dbReference type="EMBL" id="CP142433">
    <property type="protein sequence ID" value="XBC46584.1"/>
    <property type="molecule type" value="Genomic_DNA"/>
</dbReference>
<evidence type="ECO:0000313" key="5">
    <source>
        <dbReference type="EMBL" id="XBC46584.1"/>
    </source>
</evidence>
<gene>
    <name evidence="5" type="ORF">VUQ08_02925</name>
</gene>
<dbReference type="InterPro" id="IPR003593">
    <property type="entry name" value="AAA+_ATPase"/>
</dbReference>
<feature type="domain" description="ABC transporter" evidence="4">
    <location>
        <begin position="24"/>
        <end position="255"/>
    </location>
</feature>
<evidence type="ECO:0000256" key="2">
    <source>
        <dbReference type="ARBA" id="ARBA00022741"/>
    </source>
</evidence>
<dbReference type="PANTHER" id="PTHR42711:SF4">
    <property type="entry name" value="ABC TRANSPORTER RELATED"/>
    <property type="match status" value="1"/>
</dbReference>
<dbReference type="Pfam" id="PF00005">
    <property type="entry name" value="ABC_tran"/>
    <property type="match status" value="1"/>
</dbReference>
<name>A0AB74TRJ0_9LACT</name>
<sequence length="322" mass="37308">MIMIEINNLSYCYKTFQRSDEKFGVIKDFFNRKYENHMVFDEINLSIPEGKIIGLLGANGAGKTTLLKIMCGLLHTDCYVQVMGYNPYKKEKDFLKNIGVLFGQKSALIWDLPPMDTLKISQKIYDIPNDVFRSRVTEYVAQMNVADKLNTPVRKLSLGERMKFEILVAIIHDPKLLLLDEPTIGLDLKAQLEVHEMVKKFKARNKTVIITSHYIKDIENTCDDVIVLSDKKILLHEEIEHIELEDSVTISINHKQFREFEKNLSVDFEYSEGTYIITIAKKDESHILNKLLQHVNFEDIQIERNTLESLLINLYEKGYVNG</sequence>
<dbReference type="InterPro" id="IPR003439">
    <property type="entry name" value="ABC_transporter-like_ATP-bd"/>
</dbReference>
<dbReference type="PANTHER" id="PTHR42711">
    <property type="entry name" value="ABC TRANSPORTER ATP-BINDING PROTEIN"/>
    <property type="match status" value="1"/>
</dbReference>
<evidence type="ECO:0000256" key="1">
    <source>
        <dbReference type="ARBA" id="ARBA00022448"/>
    </source>
</evidence>
<dbReference type="SMART" id="SM00382">
    <property type="entry name" value="AAA"/>
    <property type="match status" value="1"/>
</dbReference>
<evidence type="ECO:0000259" key="4">
    <source>
        <dbReference type="PROSITE" id="PS50893"/>
    </source>
</evidence>
<keyword evidence="1" id="KW-0813">Transport</keyword>
<keyword evidence="2" id="KW-0547">Nucleotide-binding</keyword>
<proteinExistence type="predicted"/>
<accession>A0AB74TRJ0</accession>
<evidence type="ECO:0000256" key="3">
    <source>
        <dbReference type="ARBA" id="ARBA00022840"/>
    </source>
</evidence>
<dbReference type="PROSITE" id="PS00211">
    <property type="entry name" value="ABC_TRANSPORTER_1"/>
    <property type="match status" value="1"/>
</dbReference>
<dbReference type="InterPro" id="IPR017871">
    <property type="entry name" value="ABC_transporter-like_CS"/>
</dbReference>
<dbReference type="InterPro" id="IPR050763">
    <property type="entry name" value="ABC_transporter_ATP-binding"/>
</dbReference>
<dbReference type="SUPFAM" id="SSF52540">
    <property type="entry name" value="P-loop containing nucleoside triphosphate hydrolases"/>
    <property type="match status" value="1"/>
</dbReference>